<dbReference type="AlphaFoldDB" id="A0A0L8HGX8"/>
<organism evidence="1">
    <name type="scientific">Octopus bimaculoides</name>
    <name type="common">California two-spotted octopus</name>
    <dbReference type="NCBI Taxonomy" id="37653"/>
    <lineage>
        <taxon>Eukaryota</taxon>
        <taxon>Metazoa</taxon>
        <taxon>Spiralia</taxon>
        <taxon>Lophotrochozoa</taxon>
        <taxon>Mollusca</taxon>
        <taxon>Cephalopoda</taxon>
        <taxon>Coleoidea</taxon>
        <taxon>Octopodiformes</taxon>
        <taxon>Octopoda</taxon>
        <taxon>Incirrata</taxon>
        <taxon>Octopodidae</taxon>
        <taxon>Octopus</taxon>
    </lineage>
</organism>
<gene>
    <name evidence="1" type="ORF">OCBIM_22014763mg</name>
</gene>
<reference evidence="1" key="1">
    <citation type="submission" date="2015-07" db="EMBL/GenBank/DDBJ databases">
        <title>MeaNS - Measles Nucleotide Surveillance Program.</title>
        <authorList>
            <person name="Tran T."/>
            <person name="Druce J."/>
        </authorList>
    </citation>
    <scope>NUCLEOTIDE SEQUENCE</scope>
    <source>
        <strain evidence="1">UCB-OBI-ISO-001</strain>
        <tissue evidence="1">Gonad</tissue>
    </source>
</reference>
<proteinExistence type="predicted"/>
<name>A0A0L8HGX8_OCTBM</name>
<accession>A0A0L8HGX8</accession>
<protein>
    <submittedName>
        <fullName evidence="1">Uncharacterized protein</fullName>
    </submittedName>
</protein>
<sequence length="145" mass="16897">MIKVKLHTTCVNNHLPLCRLLHHLQTHQHQRFSGGKFLRLLWLPLEIAKCKNSHTIAAKIPLEENASKKLDILPLKMILFVERYLKDAPTQPDRRKRCIRRKSLRILGVEYSARVIALKYNSQAYKLCVPCYTQLICLRDTGKRG</sequence>
<dbReference type="EMBL" id="KQ418176">
    <property type="protein sequence ID" value="KOF88486.1"/>
    <property type="molecule type" value="Genomic_DNA"/>
</dbReference>
<evidence type="ECO:0000313" key="1">
    <source>
        <dbReference type="EMBL" id="KOF88486.1"/>
    </source>
</evidence>